<dbReference type="Gene3D" id="3.40.50.80">
    <property type="entry name" value="Nucleotide-binding domain of ferredoxin-NADP reductase (FNR) module"/>
    <property type="match status" value="1"/>
</dbReference>
<keyword evidence="5" id="KW-0274">FAD</keyword>
<evidence type="ECO:0000313" key="11">
    <source>
        <dbReference type="EMBL" id="GAK50883.1"/>
    </source>
</evidence>
<dbReference type="InterPro" id="IPR039261">
    <property type="entry name" value="FNR_nucleotide-bd"/>
</dbReference>
<keyword evidence="9" id="KW-1133">Transmembrane helix</keyword>
<dbReference type="AlphaFoldDB" id="A0A0S6VZ32"/>
<reference evidence="11" key="1">
    <citation type="journal article" date="2015" name="PeerJ">
        <title>First genomic representation of candidate bacterial phylum KSB3 points to enhanced environmental sensing as a trigger of wastewater bulking.</title>
        <authorList>
            <person name="Sekiguchi Y."/>
            <person name="Ohashi A."/>
            <person name="Parks D.H."/>
            <person name="Yamauchi T."/>
            <person name="Tyson G.W."/>
            <person name="Hugenholtz P."/>
        </authorList>
    </citation>
    <scope>NUCLEOTIDE SEQUENCE [LARGE SCALE GENOMIC DNA]</scope>
</reference>
<feature type="transmembrane region" description="Helical" evidence="9">
    <location>
        <begin position="7"/>
        <end position="26"/>
    </location>
</feature>
<dbReference type="PANTHER" id="PTHR47354">
    <property type="entry name" value="NADH OXIDOREDUCTASE HCR"/>
    <property type="match status" value="1"/>
</dbReference>
<dbReference type="InterPro" id="IPR017938">
    <property type="entry name" value="Riboflavin_synthase-like_b-brl"/>
</dbReference>
<dbReference type="InterPro" id="IPR013112">
    <property type="entry name" value="FAD-bd_8"/>
</dbReference>
<dbReference type="SUPFAM" id="SSF52343">
    <property type="entry name" value="Ferredoxin reductase-like, C-terminal NADP-linked domain"/>
    <property type="match status" value="1"/>
</dbReference>
<keyword evidence="6" id="KW-0560">Oxidoreductase</keyword>
<evidence type="ECO:0000313" key="12">
    <source>
        <dbReference type="Proteomes" id="UP000030700"/>
    </source>
</evidence>
<evidence type="ECO:0000256" key="8">
    <source>
        <dbReference type="ARBA" id="ARBA00023014"/>
    </source>
</evidence>
<dbReference type="Gene3D" id="2.40.30.10">
    <property type="entry name" value="Translation factors"/>
    <property type="match status" value="1"/>
</dbReference>
<evidence type="ECO:0000256" key="1">
    <source>
        <dbReference type="ARBA" id="ARBA00001974"/>
    </source>
</evidence>
<dbReference type="CDD" id="cd06198">
    <property type="entry name" value="FNR_like_3"/>
    <property type="match status" value="1"/>
</dbReference>
<feature type="transmembrane region" description="Helical" evidence="9">
    <location>
        <begin position="191"/>
        <end position="208"/>
    </location>
</feature>
<proteinExistence type="predicted"/>
<feature type="transmembrane region" description="Helical" evidence="9">
    <location>
        <begin position="106"/>
        <end position="125"/>
    </location>
</feature>
<comment type="cofactor">
    <cofactor evidence="1">
        <name>FAD</name>
        <dbReference type="ChEBI" id="CHEBI:57692"/>
    </cofactor>
</comment>
<keyword evidence="8" id="KW-0411">Iron-sulfur</keyword>
<feature type="transmembrane region" description="Helical" evidence="9">
    <location>
        <begin position="38"/>
        <end position="59"/>
    </location>
</feature>
<accession>A0A0S6VZ32</accession>
<feature type="transmembrane region" description="Helical" evidence="9">
    <location>
        <begin position="166"/>
        <end position="185"/>
    </location>
</feature>
<dbReference type="InterPro" id="IPR001433">
    <property type="entry name" value="OxRdtase_FAD/NAD-bd"/>
</dbReference>
<sequence>MRKYAGKILILLFVVVNIVLWLSFLPPDNGRRDFTIKIVSEVLASSAIILMACILFLATKARVLEPLFGGLDRMYQAHRQTAVVALIVVYAHTLTIPVLADGSVGTTLGGIALTGLIALAVWALLPRIIRAFTTYGQGLVAKIPPSYHLWAKIPARYHLWRWFHRLIGLFFLVGIAHLLLVDSLIRRSPVVFGYVIAVSAAAILVYGYKELCYSVAQKKAAYIVQDIRKLSSSALEVTLAPQQTKLSFRPGQFLFVYFDDERFPKEPHPFTISSAPHDNHLRLAVKACGDFTHAMYAHLRAGARAFVDGGYGMFDYRSGGKQQIWIAGGIGITPFLSWMRSFRGTLEYDIDFFYNVRVPEDYLYVEEIQQIAAQYANFRPHLSCTKQDGYLTLDNIMASGKALAECDIYFCGPLPMRETFQNQLRQKGLSTSRLHFEEFNFR</sequence>
<gene>
    <name evidence="11" type="ORF">U14_02124</name>
</gene>
<keyword evidence="9" id="KW-0472">Membrane</keyword>
<feature type="transmembrane region" description="Helical" evidence="9">
    <location>
        <begin position="80"/>
        <end position="100"/>
    </location>
</feature>
<keyword evidence="9" id="KW-0812">Transmembrane</keyword>
<dbReference type="Pfam" id="PF08022">
    <property type="entry name" value="FAD_binding_8"/>
    <property type="match status" value="1"/>
</dbReference>
<keyword evidence="12" id="KW-1185">Reference proteome</keyword>
<dbReference type="InterPro" id="IPR017927">
    <property type="entry name" value="FAD-bd_FR_type"/>
</dbReference>
<name>A0A0S6VZ32_9BACT</name>
<dbReference type="STRING" id="1499966.U14_02124"/>
<keyword evidence="2" id="KW-0285">Flavoprotein</keyword>
<dbReference type="GO" id="GO:0051537">
    <property type="term" value="F:2 iron, 2 sulfur cluster binding"/>
    <property type="evidence" value="ECO:0007669"/>
    <property type="project" value="UniProtKB-KW"/>
</dbReference>
<keyword evidence="4" id="KW-0479">Metal-binding</keyword>
<dbReference type="PANTHER" id="PTHR47354:SF8">
    <property type="entry name" value="1,2-PHENYLACETYL-COA EPOXIDASE, SUBUNIT E"/>
    <property type="match status" value="1"/>
</dbReference>
<evidence type="ECO:0000256" key="5">
    <source>
        <dbReference type="ARBA" id="ARBA00022827"/>
    </source>
</evidence>
<dbReference type="Pfam" id="PF00175">
    <property type="entry name" value="NAD_binding_1"/>
    <property type="match status" value="1"/>
</dbReference>
<dbReference type="HOGENOM" id="CLU_003827_19_0_0"/>
<evidence type="ECO:0000256" key="4">
    <source>
        <dbReference type="ARBA" id="ARBA00022723"/>
    </source>
</evidence>
<dbReference type="EMBL" id="DF820456">
    <property type="protein sequence ID" value="GAK50883.1"/>
    <property type="molecule type" value="Genomic_DNA"/>
</dbReference>
<evidence type="ECO:0000256" key="9">
    <source>
        <dbReference type="SAM" id="Phobius"/>
    </source>
</evidence>
<keyword evidence="3" id="KW-0001">2Fe-2S</keyword>
<dbReference type="PROSITE" id="PS51384">
    <property type="entry name" value="FAD_FR"/>
    <property type="match status" value="1"/>
</dbReference>
<dbReference type="PRINTS" id="PR00410">
    <property type="entry name" value="PHEHYDRXLASE"/>
</dbReference>
<feature type="domain" description="FAD-binding FR-type" evidence="10">
    <location>
        <begin position="217"/>
        <end position="317"/>
    </location>
</feature>
<evidence type="ECO:0000256" key="2">
    <source>
        <dbReference type="ARBA" id="ARBA00022630"/>
    </source>
</evidence>
<organism evidence="11">
    <name type="scientific">Candidatus Moduliflexus flocculans</name>
    <dbReference type="NCBI Taxonomy" id="1499966"/>
    <lineage>
        <taxon>Bacteria</taxon>
        <taxon>Candidatus Moduliflexota</taxon>
        <taxon>Candidatus Moduliflexia</taxon>
        <taxon>Candidatus Moduliflexales</taxon>
        <taxon>Candidatus Moduliflexaceae</taxon>
    </lineage>
</organism>
<dbReference type="GO" id="GO:0046872">
    <property type="term" value="F:metal ion binding"/>
    <property type="evidence" value="ECO:0007669"/>
    <property type="project" value="UniProtKB-KW"/>
</dbReference>
<keyword evidence="7" id="KW-0408">Iron</keyword>
<dbReference type="InterPro" id="IPR050415">
    <property type="entry name" value="MRET"/>
</dbReference>
<dbReference type="GO" id="GO:0016491">
    <property type="term" value="F:oxidoreductase activity"/>
    <property type="evidence" value="ECO:0007669"/>
    <property type="project" value="UniProtKB-KW"/>
</dbReference>
<evidence type="ECO:0000256" key="7">
    <source>
        <dbReference type="ARBA" id="ARBA00023004"/>
    </source>
</evidence>
<evidence type="ECO:0000256" key="3">
    <source>
        <dbReference type="ARBA" id="ARBA00022714"/>
    </source>
</evidence>
<dbReference type="SUPFAM" id="SSF63380">
    <property type="entry name" value="Riboflavin synthase domain-like"/>
    <property type="match status" value="1"/>
</dbReference>
<protein>
    <submittedName>
        <fullName evidence="11">Membrane flavodoxin oxidoreductase</fullName>
    </submittedName>
</protein>
<evidence type="ECO:0000256" key="6">
    <source>
        <dbReference type="ARBA" id="ARBA00023002"/>
    </source>
</evidence>
<dbReference type="GO" id="GO:0050660">
    <property type="term" value="F:flavin adenine dinucleotide binding"/>
    <property type="evidence" value="ECO:0007669"/>
    <property type="project" value="TreeGrafter"/>
</dbReference>
<evidence type="ECO:0000259" key="10">
    <source>
        <dbReference type="PROSITE" id="PS51384"/>
    </source>
</evidence>
<dbReference type="Proteomes" id="UP000030700">
    <property type="component" value="Unassembled WGS sequence"/>
</dbReference>